<name>A0A0V0Z6B1_TRISP</name>
<accession>A0A0V0Z6B1</accession>
<dbReference type="InParanoid" id="A0A0V0Z6B1"/>
<gene>
    <name evidence="1" type="ORF">T01_9886</name>
</gene>
<dbReference type="AlphaFoldDB" id="A0A0V0Z6B1"/>
<keyword evidence="2" id="KW-1185">Reference proteome</keyword>
<evidence type="ECO:0000313" key="2">
    <source>
        <dbReference type="Proteomes" id="UP000054776"/>
    </source>
</evidence>
<evidence type="ECO:0000313" key="1">
    <source>
        <dbReference type="EMBL" id="KRY07947.1"/>
    </source>
</evidence>
<dbReference type="Proteomes" id="UP000054776">
    <property type="component" value="Unassembled WGS sequence"/>
</dbReference>
<sequence>MEESDRHAGRIKRVIVKAIEKWDRNLRMIK</sequence>
<reference evidence="1 2" key="1">
    <citation type="submission" date="2015-01" db="EMBL/GenBank/DDBJ databases">
        <title>Evolution of Trichinella species and genotypes.</title>
        <authorList>
            <person name="Korhonen P.K."/>
            <person name="Edoardo P."/>
            <person name="Giuseppe L.R."/>
            <person name="Gasser R.B."/>
        </authorList>
    </citation>
    <scope>NUCLEOTIDE SEQUENCE [LARGE SCALE GENOMIC DNA]</scope>
    <source>
        <strain evidence="1">ISS3</strain>
    </source>
</reference>
<proteinExistence type="predicted"/>
<dbReference type="EMBL" id="JYDH01002693">
    <property type="protein sequence ID" value="KRY07947.1"/>
    <property type="molecule type" value="Genomic_DNA"/>
</dbReference>
<organism evidence="1 2">
    <name type="scientific">Trichinella spiralis</name>
    <name type="common">Trichina worm</name>
    <dbReference type="NCBI Taxonomy" id="6334"/>
    <lineage>
        <taxon>Eukaryota</taxon>
        <taxon>Metazoa</taxon>
        <taxon>Ecdysozoa</taxon>
        <taxon>Nematoda</taxon>
        <taxon>Enoplea</taxon>
        <taxon>Dorylaimia</taxon>
        <taxon>Trichinellida</taxon>
        <taxon>Trichinellidae</taxon>
        <taxon>Trichinella</taxon>
    </lineage>
</organism>
<protein>
    <submittedName>
        <fullName evidence="1">Uncharacterized protein</fullName>
    </submittedName>
</protein>
<comment type="caution">
    <text evidence="1">The sequence shown here is derived from an EMBL/GenBank/DDBJ whole genome shotgun (WGS) entry which is preliminary data.</text>
</comment>